<dbReference type="Pfam" id="PF00717">
    <property type="entry name" value="Peptidase_S24"/>
    <property type="match status" value="1"/>
</dbReference>
<dbReference type="GO" id="GO:0006508">
    <property type="term" value="P:proteolysis"/>
    <property type="evidence" value="ECO:0007669"/>
    <property type="project" value="UniProtKB-KW"/>
</dbReference>
<dbReference type="EMBL" id="MFNE01000047">
    <property type="protein sequence ID" value="OGG93573.1"/>
    <property type="molecule type" value="Genomic_DNA"/>
</dbReference>
<keyword evidence="4" id="KW-0238">DNA-binding</keyword>
<keyword evidence="5" id="KW-0804">Transcription</keyword>
<gene>
    <name evidence="7" type="ORF">A2527_11745</name>
</gene>
<proteinExistence type="predicted"/>
<evidence type="ECO:0000256" key="1">
    <source>
        <dbReference type="ARBA" id="ARBA00022670"/>
    </source>
</evidence>
<dbReference type="InterPro" id="IPR036286">
    <property type="entry name" value="LexA/Signal_pep-like_sf"/>
</dbReference>
<dbReference type="PROSITE" id="PS00501">
    <property type="entry name" value="SPASE_I_1"/>
    <property type="match status" value="1"/>
</dbReference>
<dbReference type="PANTHER" id="PTHR40661:SF3">
    <property type="entry name" value="FELS-1 PROPHAGE TRANSCRIPTIONAL REGULATOR"/>
    <property type="match status" value="1"/>
</dbReference>
<dbReference type="PANTHER" id="PTHR40661">
    <property type="match status" value="1"/>
</dbReference>
<comment type="caution">
    <text evidence="7">The sequence shown here is derived from an EMBL/GenBank/DDBJ whole genome shotgun (WGS) entry which is preliminary data.</text>
</comment>
<evidence type="ECO:0000256" key="4">
    <source>
        <dbReference type="ARBA" id="ARBA00023125"/>
    </source>
</evidence>
<name>A0A1F6G644_9PROT</name>
<dbReference type="CDD" id="cd06529">
    <property type="entry name" value="S24_LexA-like"/>
    <property type="match status" value="1"/>
</dbReference>
<dbReference type="Gene3D" id="2.10.109.10">
    <property type="entry name" value="Umud Fragment, subunit A"/>
    <property type="match status" value="1"/>
</dbReference>
<evidence type="ECO:0000256" key="5">
    <source>
        <dbReference type="ARBA" id="ARBA00023163"/>
    </source>
</evidence>
<dbReference type="GO" id="GO:0016020">
    <property type="term" value="C:membrane"/>
    <property type="evidence" value="ECO:0007669"/>
    <property type="project" value="InterPro"/>
</dbReference>
<accession>A0A1F6G644</accession>
<reference evidence="7 8" key="1">
    <citation type="journal article" date="2016" name="Nat. Commun.">
        <title>Thousands of microbial genomes shed light on interconnected biogeochemical processes in an aquifer system.</title>
        <authorList>
            <person name="Anantharaman K."/>
            <person name="Brown C.T."/>
            <person name="Hug L.A."/>
            <person name="Sharon I."/>
            <person name="Castelle C.J."/>
            <person name="Probst A.J."/>
            <person name="Thomas B.C."/>
            <person name="Singh A."/>
            <person name="Wilkins M.J."/>
            <person name="Karaoz U."/>
            <person name="Brodie E.L."/>
            <person name="Williams K.H."/>
            <person name="Hubbard S.S."/>
            <person name="Banfield J.F."/>
        </authorList>
    </citation>
    <scope>NUCLEOTIDE SEQUENCE [LARGE SCALE GENOMIC DNA]</scope>
</reference>
<evidence type="ECO:0000313" key="8">
    <source>
        <dbReference type="Proteomes" id="UP000178449"/>
    </source>
</evidence>
<organism evidence="7 8">
    <name type="scientific">Candidatus Lambdaproteobacteria bacterium RIFOXYD2_FULL_50_16</name>
    <dbReference type="NCBI Taxonomy" id="1817772"/>
    <lineage>
        <taxon>Bacteria</taxon>
        <taxon>Pseudomonadati</taxon>
        <taxon>Pseudomonadota</taxon>
        <taxon>Candidatus Lambdaproteobacteria</taxon>
    </lineage>
</organism>
<dbReference type="InterPro" id="IPR039418">
    <property type="entry name" value="LexA-like"/>
</dbReference>
<evidence type="ECO:0000256" key="3">
    <source>
        <dbReference type="ARBA" id="ARBA00023015"/>
    </source>
</evidence>
<feature type="domain" description="Peptidase S24/S26A/S26B/S26C" evidence="6">
    <location>
        <begin position="183"/>
        <end position="304"/>
    </location>
</feature>
<keyword evidence="2" id="KW-0378">Hydrolase</keyword>
<dbReference type="GO" id="GO:0003677">
    <property type="term" value="F:DNA binding"/>
    <property type="evidence" value="ECO:0007669"/>
    <property type="project" value="UniProtKB-KW"/>
</dbReference>
<sequence length="310" mass="35389">MKYLRYDIVELSFFTGLSSFKSLNNKARKQQWPHYREQRAYGSPIHLYPLERLPDDIQVAWANWDSAKVEATIALENSKLEGRPLRVPPPITDEDAADALALPPRAEYFETTVRRESGAPPKIYDGKSRGLCAQARSILLNRFPSLAREFGRKNPVLAAEEPSQWQRQMAEDQFVYVPHYKIEAAAGSGSIIDSEQIINHLAFHKDWVRGSLRVGLEGLALINVIGDSMEPTLLQHDLILIDMAQRQIKDGLLYVLRIENNLIVKRLERMLDGRIKLKSDNSKYSEQTLNIGDDNLPQVLGRVIWFGREI</sequence>
<dbReference type="GO" id="GO:0004252">
    <property type="term" value="F:serine-type endopeptidase activity"/>
    <property type="evidence" value="ECO:0007669"/>
    <property type="project" value="InterPro"/>
</dbReference>
<protein>
    <recommendedName>
        <fullName evidence="6">Peptidase S24/S26A/S26B/S26C domain-containing protein</fullName>
    </recommendedName>
</protein>
<keyword evidence="3" id="KW-0805">Transcription regulation</keyword>
<evidence type="ECO:0000259" key="6">
    <source>
        <dbReference type="Pfam" id="PF00717"/>
    </source>
</evidence>
<dbReference type="AlphaFoldDB" id="A0A1F6G644"/>
<evidence type="ECO:0000313" key="7">
    <source>
        <dbReference type="EMBL" id="OGG93573.1"/>
    </source>
</evidence>
<dbReference type="SUPFAM" id="SSF51306">
    <property type="entry name" value="LexA/Signal peptidase"/>
    <property type="match status" value="1"/>
</dbReference>
<dbReference type="InterPro" id="IPR015927">
    <property type="entry name" value="Peptidase_S24_S26A/B/C"/>
</dbReference>
<evidence type="ECO:0000256" key="2">
    <source>
        <dbReference type="ARBA" id="ARBA00022801"/>
    </source>
</evidence>
<dbReference type="STRING" id="1817772.A2527_11745"/>
<dbReference type="Proteomes" id="UP000178449">
    <property type="component" value="Unassembled WGS sequence"/>
</dbReference>
<keyword evidence="1" id="KW-0645">Protease</keyword>
<dbReference type="InterPro" id="IPR019756">
    <property type="entry name" value="Pept_S26A_signal_pept_1_Ser-AS"/>
</dbReference>